<dbReference type="Gene3D" id="3.40.50.620">
    <property type="entry name" value="HUPs"/>
    <property type="match status" value="1"/>
</dbReference>
<gene>
    <name evidence="2" type="ordered locus">Bcep1808_6810</name>
</gene>
<name>A4JTU4_BURVG</name>
<keyword evidence="2" id="KW-0614">Plasmid</keyword>
<reference evidence="2 3" key="1">
    <citation type="submission" date="2007-03" db="EMBL/GenBank/DDBJ databases">
        <title>Complete sequence of plasmid pBVIE01 of Burkholderia vietnamiensis G4.</title>
        <authorList>
            <consortium name="US DOE Joint Genome Institute"/>
            <person name="Copeland A."/>
            <person name="Lucas S."/>
            <person name="Lapidus A."/>
            <person name="Barry K."/>
            <person name="Detter J.C."/>
            <person name="Glavina del Rio T."/>
            <person name="Hammon N."/>
            <person name="Israni S."/>
            <person name="Dalin E."/>
            <person name="Tice H."/>
            <person name="Pitluck S."/>
            <person name="Chain P."/>
            <person name="Malfatti S."/>
            <person name="Shin M."/>
            <person name="Vergez L."/>
            <person name="Schmutz J."/>
            <person name="Larimer F."/>
            <person name="Land M."/>
            <person name="Hauser L."/>
            <person name="Kyrpides N."/>
            <person name="Tiedje J."/>
            <person name="Richardson P."/>
        </authorList>
    </citation>
    <scope>NUCLEOTIDE SEQUENCE [LARGE SCALE GENOMIC DNA]</scope>
    <source>
        <strain evidence="3">G4 / LMG 22486</strain>
        <plasmid evidence="2 3">pBVIE01</plasmid>
    </source>
</reference>
<dbReference type="KEGG" id="bvi:Bcep1808_6810"/>
<dbReference type="GO" id="GO:0003824">
    <property type="term" value="F:catalytic activity"/>
    <property type="evidence" value="ECO:0007669"/>
    <property type="project" value="InterPro"/>
</dbReference>
<geneLocation type="plasmid" evidence="2 3">
    <name>pBVIE01</name>
</geneLocation>
<evidence type="ECO:0000313" key="2">
    <source>
        <dbReference type="EMBL" id="ABO59697.1"/>
    </source>
</evidence>
<dbReference type="PANTHER" id="PTHR43196">
    <property type="entry name" value="SULFATE ADENYLYLTRANSFERASE SUBUNIT 2"/>
    <property type="match status" value="1"/>
</dbReference>
<feature type="domain" description="Phosphoadenosine phosphosulphate reductase" evidence="1">
    <location>
        <begin position="27"/>
        <end position="142"/>
    </location>
</feature>
<dbReference type="SUPFAM" id="SSF52402">
    <property type="entry name" value="Adenine nucleotide alpha hydrolases-like"/>
    <property type="match status" value="1"/>
</dbReference>
<dbReference type="PANTHER" id="PTHR43196:SF2">
    <property type="entry name" value="PHOSPHOADENOSINE PHOSPHOSULFATE REDUCTASE"/>
    <property type="match status" value="1"/>
</dbReference>
<dbReference type="EMBL" id="CP000617">
    <property type="protein sequence ID" value="ABO59697.1"/>
    <property type="molecule type" value="Genomic_DNA"/>
</dbReference>
<organism evidence="2 3">
    <name type="scientific">Burkholderia vietnamiensis (strain G4 / LMG 22486)</name>
    <name type="common">Burkholderia cepacia (strain R1808)</name>
    <dbReference type="NCBI Taxonomy" id="269482"/>
    <lineage>
        <taxon>Bacteria</taxon>
        <taxon>Pseudomonadati</taxon>
        <taxon>Pseudomonadota</taxon>
        <taxon>Betaproteobacteria</taxon>
        <taxon>Burkholderiales</taxon>
        <taxon>Burkholderiaceae</taxon>
        <taxon>Burkholderia</taxon>
        <taxon>Burkholderia cepacia complex</taxon>
    </lineage>
</organism>
<evidence type="ECO:0000259" key="1">
    <source>
        <dbReference type="Pfam" id="PF01507"/>
    </source>
</evidence>
<accession>A4JTU4</accession>
<dbReference type="Proteomes" id="UP000002287">
    <property type="component" value="Plasmid pBVIE01"/>
</dbReference>
<evidence type="ECO:0000313" key="3">
    <source>
        <dbReference type="Proteomes" id="UP000002287"/>
    </source>
</evidence>
<dbReference type="HOGENOM" id="CLU_600886_0_0_4"/>
<protein>
    <submittedName>
        <fullName evidence="2">Phosphoadenosine phosphosulfate reductase</fullName>
    </submittedName>
</protein>
<dbReference type="InterPro" id="IPR050128">
    <property type="entry name" value="Sulfate_adenylyltrnsfr_sub2"/>
</dbReference>
<dbReference type="InterPro" id="IPR002500">
    <property type="entry name" value="PAPS_reduct_dom"/>
</dbReference>
<proteinExistence type="predicted"/>
<dbReference type="InterPro" id="IPR014729">
    <property type="entry name" value="Rossmann-like_a/b/a_fold"/>
</dbReference>
<sequence length="455" mass="51525">MSEIKHLTSKLPGCYQLPGNPERDVYIVPLSGGADSSALAIMLRAMFPHVSFVYVFTDTGAEEPEIYTTLDKLEEFLQQKIERVFSGKGLYEMIEEWGGFLPSPRDRWCTAQLKARPFADWVKRYSGQQKYMFVGIRADEQRLAFTMDEVSTEMPYVDLGVRREDVFNVLQSTIGIPKFYARRVRSGCSCCPFQRRSELAGLLQEKPVEFRRAMKYEKLSEQDASRQPVALSFSEESGVAGNWMSLPLPSGDSLAGRAGRKDSLSLFPEKGIFVGAEFFVDSGLVGDEFIWHRRVVSYSSSLAGIKRQLQERYKHLLSTYEAVDFGSADEVRQKARFAIYYIQAPGDVFDPDGPLGDGTYTWHAGESMRQMEHIMSWATRILHAEGMRQEAEQYAGARETSWAYEQHLGAVAALHKVKGETGQVVNSMWFVPNEPQAVDESDFDERYIACPMCQL</sequence>
<dbReference type="AlphaFoldDB" id="A4JTU4"/>
<dbReference type="Pfam" id="PF01507">
    <property type="entry name" value="PAPS_reduct"/>
    <property type="match status" value="1"/>
</dbReference>